<accession>A0A0H4X2A3</accession>
<dbReference type="InterPro" id="IPR036259">
    <property type="entry name" value="MFS_trans_sf"/>
</dbReference>
<dbReference type="PANTHER" id="PTHR42718">
    <property type="entry name" value="MAJOR FACILITATOR SUPERFAMILY MULTIDRUG TRANSPORTER MFSC"/>
    <property type="match status" value="1"/>
</dbReference>
<dbReference type="InterPro" id="IPR004638">
    <property type="entry name" value="EmrB-like"/>
</dbReference>
<proteinExistence type="predicted"/>
<evidence type="ECO:0000313" key="11">
    <source>
        <dbReference type="Proteomes" id="UP000009026"/>
    </source>
</evidence>
<keyword evidence="4 8" id="KW-0812">Transmembrane</keyword>
<keyword evidence="3" id="KW-1003">Cell membrane</keyword>
<feature type="transmembrane region" description="Helical" evidence="8">
    <location>
        <begin position="86"/>
        <end position="105"/>
    </location>
</feature>
<feature type="region of interest" description="Disordered" evidence="7">
    <location>
        <begin position="465"/>
        <end position="488"/>
    </location>
</feature>
<dbReference type="STRING" id="1297742.A176_006703"/>
<feature type="transmembrane region" description="Helical" evidence="8">
    <location>
        <begin position="304"/>
        <end position="323"/>
    </location>
</feature>
<dbReference type="InterPro" id="IPR011701">
    <property type="entry name" value="MFS"/>
</dbReference>
<dbReference type="KEGG" id="mym:A176_006703"/>
<evidence type="ECO:0000313" key="10">
    <source>
        <dbReference type="EMBL" id="AKQ69791.1"/>
    </source>
</evidence>
<dbReference type="SUPFAM" id="SSF103473">
    <property type="entry name" value="MFS general substrate transporter"/>
    <property type="match status" value="2"/>
</dbReference>
<dbReference type="Pfam" id="PF07690">
    <property type="entry name" value="MFS_1"/>
    <property type="match status" value="2"/>
</dbReference>
<feature type="transmembrane region" description="Helical" evidence="8">
    <location>
        <begin position="232"/>
        <end position="254"/>
    </location>
</feature>
<dbReference type="InterPro" id="IPR020846">
    <property type="entry name" value="MFS_dom"/>
</dbReference>
<feature type="transmembrane region" description="Helical" evidence="8">
    <location>
        <begin position="275"/>
        <end position="298"/>
    </location>
</feature>
<feature type="transmembrane region" description="Helical" evidence="8">
    <location>
        <begin position="367"/>
        <end position="390"/>
    </location>
</feature>
<dbReference type="Gene3D" id="1.20.1720.10">
    <property type="entry name" value="Multidrug resistance protein D"/>
    <property type="match status" value="1"/>
</dbReference>
<evidence type="ECO:0000256" key="6">
    <source>
        <dbReference type="ARBA" id="ARBA00023136"/>
    </source>
</evidence>
<dbReference type="Proteomes" id="UP000009026">
    <property type="component" value="Chromosome"/>
</dbReference>
<feature type="transmembrane region" description="Helical" evidence="8">
    <location>
        <begin position="411"/>
        <end position="428"/>
    </location>
</feature>
<feature type="transmembrane region" description="Helical" evidence="8">
    <location>
        <begin position="20"/>
        <end position="42"/>
    </location>
</feature>
<keyword evidence="11" id="KW-1185">Reference proteome</keyword>
<name>A0A0H4X2A3_9BACT</name>
<dbReference type="AlphaFoldDB" id="A0A0H4X2A3"/>
<feature type="domain" description="Major facilitator superfamily (MFS) profile" evidence="9">
    <location>
        <begin position="20"/>
        <end position="464"/>
    </location>
</feature>
<dbReference type="Gene3D" id="1.20.1250.20">
    <property type="entry name" value="MFS general substrate transporter like domains"/>
    <property type="match status" value="1"/>
</dbReference>
<evidence type="ECO:0000256" key="5">
    <source>
        <dbReference type="ARBA" id="ARBA00022989"/>
    </source>
</evidence>
<sequence length="488" mass="49728">MAPPPTDTTVAYDSPRGRGVLLASVLGSGMAFLDSTAVNVALPAMGRELNTGLSGLQWAVDAYLLTLGSLVLTGGALGDAKGQRRVFLLGMLAFTATSVLCGLSPNAWTLAAFRAAQGVGAALLVPASLALLRTSFPPEDRQRAVSAWAGLSGVTTAVGPLLGGWLVDAGSWRFVFFLNVPLAALTAWVALRHVPAIAPAQGTHRLDLAGAVTAALGLGGVIYALIEGPVHHWPATAVFAACAGAALLVLFVVLEARQRAPMLPLRLFHSHTFSGANLTTLVVYFALGGATFLVVLALQQQLGYSALGAGAALLPITLLLLVLSPPVGRLAGRIGARPLMTAGPLLAGVGLALLTRIQRGGDYVSTVLPGIVVLGLGLSLTVGPLTAVVLGAVEDRYAGIASGVNNAVARIAGLLAVALLPLLGGLAGDTGVDFLAGTRRALWVSAGLCAVGALCSLVTIPREAGRENKRPPSTQGTRTWKPHSGRAD</sequence>
<organism evidence="10 11">
    <name type="scientific">Pseudomyxococcus hansupus</name>
    <dbReference type="NCBI Taxonomy" id="1297742"/>
    <lineage>
        <taxon>Bacteria</taxon>
        <taxon>Pseudomonadati</taxon>
        <taxon>Myxococcota</taxon>
        <taxon>Myxococcia</taxon>
        <taxon>Myxococcales</taxon>
        <taxon>Cystobacterineae</taxon>
        <taxon>Myxococcaceae</taxon>
        <taxon>Pseudomyxococcus</taxon>
    </lineage>
</organism>
<evidence type="ECO:0000259" key="9">
    <source>
        <dbReference type="PROSITE" id="PS50850"/>
    </source>
</evidence>
<feature type="transmembrane region" description="Helical" evidence="8">
    <location>
        <begin position="335"/>
        <end position="355"/>
    </location>
</feature>
<keyword evidence="2" id="KW-0813">Transport</keyword>
<reference evidence="10 11" key="1">
    <citation type="journal article" date="2016" name="PLoS ONE">
        <title>Complete Genome Sequence and Comparative Genomics of a Novel Myxobacterium Myxococcus hansupus.</title>
        <authorList>
            <person name="Sharma G."/>
            <person name="Narwani T."/>
            <person name="Subramanian S."/>
        </authorList>
    </citation>
    <scope>NUCLEOTIDE SEQUENCE [LARGE SCALE GENOMIC DNA]</scope>
    <source>
        <strain evidence="11">mixupus</strain>
    </source>
</reference>
<evidence type="ECO:0000256" key="7">
    <source>
        <dbReference type="SAM" id="MobiDB-lite"/>
    </source>
</evidence>
<dbReference type="RefSeq" id="WP_002640197.1">
    <property type="nucleotide sequence ID" value="NZ_CP012109.1"/>
</dbReference>
<comment type="subcellular location">
    <subcellularLocation>
        <location evidence="1">Cell membrane</location>
        <topology evidence="1">Multi-pass membrane protein</topology>
    </subcellularLocation>
</comment>
<evidence type="ECO:0000256" key="1">
    <source>
        <dbReference type="ARBA" id="ARBA00004651"/>
    </source>
</evidence>
<evidence type="ECO:0000256" key="4">
    <source>
        <dbReference type="ARBA" id="ARBA00022692"/>
    </source>
</evidence>
<gene>
    <name evidence="10" type="ORF">A176_006703</name>
</gene>
<evidence type="ECO:0000256" key="2">
    <source>
        <dbReference type="ARBA" id="ARBA00022448"/>
    </source>
</evidence>
<keyword evidence="5 8" id="KW-1133">Transmembrane helix</keyword>
<feature type="transmembrane region" description="Helical" evidence="8">
    <location>
        <begin position="440"/>
        <end position="460"/>
    </location>
</feature>
<evidence type="ECO:0000256" key="3">
    <source>
        <dbReference type="ARBA" id="ARBA00022475"/>
    </source>
</evidence>
<evidence type="ECO:0000256" key="8">
    <source>
        <dbReference type="SAM" id="Phobius"/>
    </source>
</evidence>
<dbReference type="NCBIfam" id="TIGR00711">
    <property type="entry name" value="efflux_EmrB"/>
    <property type="match status" value="1"/>
</dbReference>
<protein>
    <submittedName>
        <fullName evidence="10">Putative transmembrane efflux protein</fullName>
    </submittedName>
</protein>
<dbReference type="GO" id="GO:0022857">
    <property type="term" value="F:transmembrane transporter activity"/>
    <property type="evidence" value="ECO:0007669"/>
    <property type="project" value="InterPro"/>
</dbReference>
<dbReference type="PATRIC" id="fig|1297742.4.peg.6801"/>
<dbReference type="CDD" id="cd17321">
    <property type="entry name" value="MFS_MMR_MDR_like"/>
    <property type="match status" value="1"/>
</dbReference>
<dbReference type="GO" id="GO:0005886">
    <property type="term" value="C:plasma membrane"/>
    <property type="evidence" value="ECO:0007669"/>
    <property type="project" value="UniProtKB-SubCell"/>
</dbReference>
<dbReference type="eggNOG" id="COG0477">
    <property type="taxonomic scope" value="Bacteria"/>
</dbReference>
<feature type="transmembrane region" description="Helical" evidence="8">
    <location>
        <begin position="144"/>
        <end position="166"/>
    </location>
</feature>
<dbReference type="EMBL" id="CP012109">
    <property type="protein sequence ID" value="AKQ69791.1"/>
    <property type="molecule type" value="Genomic_DNA"/>
</dbReference>
<dbReference type="PROSITE" id="PS50850">
    <property type="entry name" value="MFS"/>
    <property type="match status" value="1"/>
</dbReference>
<feature type="transmembrane region" description="Helical" evidence="8">
    <location>
        <begin position="111"/>
        <end position="132"/>
    </location>
</feature>
<feature type="transmembrane region" description="Helical" evidence="8">
    <location>
        <begin position="62"/>
        <end position="79"/>
    </location>
</feature>
<dbReference type="PANTHER" id="PTHR42718:SF42">
    <property type="entry name" value="EXPORT PROTEIN"/>
    <property type="match status" value="1"/>
</dbReference>
<keyword evidence="6 8" id="KW-0472">Membrane</keyword>
<feature type="transmembrane region" description="Helical" evidence="8">
    <location>
        <begin position="172"/>
        <end position="194"/>
    </location>
</feature>
<feature type="transmembrane region" description="Helical" evidence="8">
    <location>
        <begin position="206"/>
        <end position="226"/>
    </location>
</feature>